<name>I3Z1X7_BELBD</name>
<dbReference type="AlphaFoldDB" id="I3Z1X7"/>
<protein>
    <submittedName>
        <fullName evidence="1">Uncharacterized protein</fullName>
    </submittedName>
</protein>
<gene>
    <name evidence="1" type="ordered locus">Belba_0588</name>
</gene>
<organism evidence="1 2">
    <name type="scientific">Belliella baltica (strain DSM 15883 / CIP 108006 / LMG 21964 / BA134)</name>
    <dbReference type="NCBI Taxonomy" id="866536"/>
    <lineage>
        <taxon>Bacteria</taxon>
        <taxon>Pseudomonadati</taxon>
        <taxon>Bacteroidota</taxon>
        <taxon>Cytophagia</taxon>
        <taxon>Cytophagales</taxon>
        <taxon>Cyclobacteriaceae</taxon>
        <taxon>Belliella</taxon>
    </lineage>
</organism>
<evidence type="ECO:0000313" key="1">
    <source>
        <dbReference type="EMBL" id="AFL83245.1"/>
    </source>
</evidence>
<dbReference type="OrthoDB" id="9836555at2"/>
<dbReference type="EMBL" id="CP003281">
    <property type="protein sequence ID" value="AFL83245.1"/>
    <property type="molecule type" value="Genomic_DNA"/>
</dbReference>
<dbReference type="RefSeq" id="WP_014771257.1">
    <property type="nucleotide sequence ID" value="NC_018010.1"/>
</dbReference>
<reference evidence="2" key="1">
    <citation type="submission" date="2012-06" db="EMBL/GenBank/DDBJ databases">
        <title>The complete genome of Belliella baltica DSM 15883.</title>
        <authorList>
            <person name="Lucas S."/>
            <person name="Copeland A."/>
            <person name="Lapidus A."/>
            <person name="Goodwin L."/>
            <person name="Pitluck S."/>
            <person name="Peters L."/>
            <person name="Mikhailova N."/>
            <person name="Davenport K."/>
            <person name="Kyrpides N."/>
            <person name="Mavromatis K."/>
            <person name="Pagani I."/>
            <person name="Ivanova N."/>
            <person name="Ovchinnikova G."/>
            <person name="Zeytun A."/>
            <person name="Detter J.C."/>
            <person name="Han C."/>
            <person name="Land M."/>
            <person name="Hauser L."/>
            <person name="Markowitz V."/>
            <person name="Cheng J.-F."/>
            <person name="Hugenholtz P."/>
            <person name="Woyke T."/>
            <person name="Wu D."/>
            <person name="Tindall B."/>
            <person name="Pomrenke H."/>
            <person name="Brambilla E."/>
            <person name="Klenk H.-P."/>
            <person name="Eisen J.A."/>
        </authorList>
    </citation>
    <scope>NUCLEOTIDE SEQUENCE [LARGE SCALE GENOMIC DNA]</scope>
    <source>
        <strain evidence="2">DSM 15883 / CIP 108006 / LMG 21964 / BA134</strain>
    </source>
</reference>
<accession>I3Z1X7</accession>
<sequence length="291" mass="32898">MNTRLSFLVVIALILFSCESKKLKSEAEKQTKSFFSALKEGNETKMKELYSDFTKFDSYFKSDSVNISTVNYKDNIVTVSARNRFTNGFGKLTEKDIFLFFKQDSVGQLKLFDSKGLTGFDEKDEYIFGVGTGCLNTAIDTTDQQILKAIKKAEKVMVGKALDVWIELKKDIVVSDWSWESGYQGSASGKGIVKNNSTFSVPSLKYKITYKTNSGDEITSDNGYVTYDLFQAGESKSFTFYTSYVGNASRASIELLFDDDTIFKYLVNKEWTGNECDDYFTENPDKLSELE</sequence>
<evidence type="ECO:0000313" key="2">
    <source>
        <dbReference type="Proteomes" id="UP000006050"/>
    </source>
</evidence>
<proteinExistence type="predicted"/>
<dbReference type="KEGG" id="bbd:Belba_0588"/>
<dbReference type="PROSITE" id="PS51257">
    <property type="entry name" value="PROKAR_LIPOPROTEIN"/>
    <property type="match status" value="1"/>
</dbReference>
<dbReference type="HOGENOM" id="CLU_1011380_0_0_10"/>
<keyword evidence="2" id="KW-1185">Reference proteome</keyword>
<dbReference type="PATRIC" id="fig|866536.3.peg.607"/>
<dbReference type="Proteomes" id="UP000006050">
    <property type="component" value="Chromosome"/>
</dbReference>